<feature type="domain" description="NAD-dependent epimerase/dehydratase" evidence="2">
    <location>
        <begin position="33"/>
        <end position="236"/>
    </location>
</feature>
<feature type="domain" description="DUF1731" evidence="3">
    <location>
        <begin position="272"/>
        <end position="318"/>
    </location>
</feature>
<evidence type="ECO:0000259" key="2">
    <source>
        <dbReference type="Pfam" id="PF01370"/>
    </source>
</evidence>
<dbReference type="InterPro" id="IPR013549">
    <property type="entry name" value="DUF1731"/>
</dbReference>
<dbReference type="NCBIfam" id="TIGR01777">
    <property type="entry name" value="yfcH"/>
    <property type="match status" value="1"/>
</dbReference>
<comment type="similarity">
    <text evidence="1">Belongs to the NAD(P)-dependent epimerase/dehydratase family. SDR39U1 subfamily.</text>
</comment>
<comment type="caution">
    <text evidence="4">The sequence shown here is derived from an EMBL/GenBank/DDBJ whole genome shotgun (WGS) entry which is preliminary data.</text>
</comment>
<organism evidence="4 5">
    <name type="scientific">Rubritalea spongiae</name>
    <dbReference type="NCBI Taxonomy" id="430797"/>
    <lineage>
        <taxon>Bacteria</taxon>
        <taxon>Pseudomonadati</taxon>
        <taxon>Verrucomicrobiota</taxon>
        <taxon>Verrucomicrobiia</taxon>
        <taxon>Verrucomicrobiales</taxon>
        <taxon>Rubritaleaceae</taxon>
        <taxon>Rubritalea</taxon>
    </lineage>
</organism>
<dbReference type="InterPro" id="IPR010099">
    <property type="entry name" value="SDR39U1"/>
</dbReference>
<sequence length="321" mass="35337">MARATSKDERGKWSVDQLPSHAHFESMKNSVGIIGASGLLGGKLAGEYDSMDWEVVRFSRKEREVAGQNWKKLSAEALSGLDVLVNLAGEPIDQRWTEENKKLFWESRVGVTEQITKMVSQLPSEDRPKTWVNASAVGIYGDGGESELIEESPTADGYLAELCEHWERAASAIEVSTCQVFSIRIGVVLGKESAAWKKMASIFKLGLGGRLGSGQQWFPWIHIDDIVGGIVHLSQIEGACGAYNLVAPEQVRNVEFTKSLASELNRPAILPVPSFGLKLMLGEFADALLASQRVSSEKLRQTGYKWRYPDLKSALKQLNEG</sequence>
<dbReference type="SUPFAM" id="SSF51735">
    <property type="entry name" value="NAD(P)-binding Rossmann-fold domains"/>
    <property type="match status" value="1"/>
</dbReference>
<dbReference type="Pfam" id="PF01370">
    <property type="entry name" value="Epimerase"/>
    <property type="match status" value="1"/>
</dbReference>
<evidence type="ECO:0000259" key="3">
    <source>
        <dbReference type="Pfam" id="PF08338"/>
    </source>
</evidence>
<accession>A0ABW5E455</accession>
<evidence type="ECO:0000313" key="5">
    <source>
        <dbReference type="Proteomes" id="UP001597297"/>
    </source>
</evidence>
<reference evidence="5" key="1">
    <citation type="journal article" date="2019" name="Int. J. Syst. Evol. Microbiol.">
        <title>The Global Catalogue of Microorganisms (GCM) 10K type strain sequencing project: providing services to taxonomists for standard genome sequencing and annotation.</title>
        <authorList>
            <consortium name="The Broad Institute Genomics Platform"/>
            <consortium name="The Broad Institute Genome Sequencing Center for Infectious Disease"/>
            <person name="Wu L."/>
            <person name="Ma J."/>
        </authorList>
    </citation>
    <scope>NUCLEOTIDE SEQUENCE [LARGE SCALE GENOMIC DNA]</scope>
    <source>
        <strain evidence="5">JCM 16545</strain>
    </source>
</reference>
<dbReference type="InterPro" id="IPR036291">
    <property type="entry name" value="NAD(P)-bd_dom_sf"/>
</dbReference>
<keyword evidence="5" id="KW-1185">Reference proteome</keyword>
<dbReference type="PANTHER" id="PTHR11092">
    <property type="entry name" value="SUGAR NUCLEOTIDE EPIMERASE RELATED"/>
    <property type="match status" value="1"/>
</dbReference>
<dbReference type="Proteomes" id="UP001597297">
    <property type="component" value="Unassembled WGS sequence"/>
</dbReference>
<evidence type="ECO:0000256" key="1">
    <source>
        <dbReference type="ARBA" id="ARBA00009353"/>
    </source>
</evidence>
<dbReference type="PANTHER" id="PTHR11092:SF0">
    <property type="entry name" value="EPIMERASE FAMILY PROTEIN SDR39U1"/>
    <property type="match status" value="1"/>
</dbReference>
<protein>
    <submittedName>
        <fullName evidence="4">TIGR01777 family oxidoreductase</fullName>
    </submittedName>
</protein>
<name>A0ABW5E455_9BACT</name>
<gene>
    <name evidence="4" type="ORF">ACFSQZ_04290</name>
</gene>
<dbReference type="InterPro" id="IPR001509">
    <property type="entry name" value="Epimerase_deHydtase"/>
</dbReference>
<dbReference type="Gene3D" id="3.40.50.720">
    <property type="entry name" value="NAD(P)-binding Rossmann-like Domain"/>
    <property type="match status" value="1"/>
</dbReference>
<evidence type="ECO:0000313" key="4">
    <source>
        <dbReference type="EMBL" id="MFD2275680.1"/>
    </source>
</evidence>
<proteinExistence type="inferred from homology"/>
<dbReference type="EMBL" id="JBHUJC010000011">
    <property type="protein sequence ID" value="MFD2275680.1"/>
    <property type="molecule type" value="Genomic_DNA"/>
</dbReference>
<dbReference type="Pfam" id="PF08338">
    <property type="entry name" value="DUF1731"/>
    <property type="match status" value="1"/>
</dbReference>